<dbReference type="Pfam" id="PF01326">
    <property type="entry name" value="PPDK_N"/>
    <property type="match status" value="1"/>
</dbReference>
<evidence type="ECO:0000313" key="3">
    <source>
        <dbReference type="EMBL" id="POR02055.1"/>
    </source>
</evidence>
<proteinExistence type="predicted"/>
<dbReference type="RefSeq" id="WP_103680144.1">
    <property type="nucleotide sequence ID" value="NZ_LPWH01000063.1"/>
</dbReference>
<feature type="region of interest" description="Disordered" evidence="1">
    <location>
        <begin position="1"/>
        <end position="20"/>
    </location>
</feature>
<dbReference type="Gene3D" id="3.30.1490.20">
    <property type="entry name" value="ATP-grasp fold, A domain"/>
    <property type="match status" value="1"/>
</dbReference>
<evidence type="ECO:0000313" key="4">
    <source>
        <dbReference type="Proteomes" id="UP000237350"/>
    </source>
</evidence>
<dbReference type="OrthoDB" id="9812167at2"/>
<dbReference type="InterPro" id="IPR013815">
    <property type="entry name" value="ATP_grasp_subdomain_1"/>
</dbReference>
<sequence>MKDPAGPGRGEPAERSTGIAGLDELIRGPRPGDNVVLRVDQLSLYRDFCRRAALRGGAAGDRLAYFRFARHESLLNEEECRRLGVEICHLPLDQGFEHFITTAHGHILELGPRAVLFFDSLSELSECAYSDRMIGNFFQLTCPLVLRTGSLAWFALVRNVHSAHAVTPLQETTQIFLDLYGLPPGPAGEPPAGLDPGNIPGDVSGNIPGDLPGREGTFFFRPVKTDGRNDRALGTLFRWGPEAPRDLVPLTDSDGVTRVLNQLPWPGLPGAGYRQAGVWDRTFLQARKSSRDQERLLRLIIARDGPVFELARRFFSVADLQQIWRRMIGTGFIGGKAVGMLLARAILLRDRARWEPLLEPHDSFFVGSDVYYTFLVINDCWWERQRQKRPETFLEGTSEVRQRILQGRFPPYIMARFAEMLDYFGTSPVIVRSSSLLEDNFGNAFAGTYESVFCTMQGTREERLREFLAAVLKIYASTISDTALRYRRDRGILDQDEQMALLVQRVSGAPCAPTPEAPRSGWFFPHLAGVAFSFNPYAWHPEIDPRAGVVRLVFGLGTRAVDRSDDDYTRVVALNAPERRPEAGADEVRRHAQRRVDLLDLQEGRERSLYFSDLTARLDQEEAELLLPRVARRERHTARPVWTLTFDSFLRDSSFVADMRELLETLREAYGTDLDVEFTLLLGPSGGYRMNLVQCRPLQIQLRKKASPGATFPDPRPRQILLDTRSGVVGCGGTFPVSRILLVSPRGYAELSTQERYEVPEVLRAVTTAGPPPDRGLPEQGALVLLGPGRWGTTMPSLGVPVGGSDLGAAKVLCEIDQMHQGLIADMSLGTHFFHELVERDLLYLAVRLGREGTVLDLDWLEGQENFLGDYLPARKVQRWQGVLRVLHFRQGLELIAESRSQRALLYFKECCADTYD</sequence>
<dbReference type="EMBL" id="LPWH01000063">
    <property type="protein sequence ID" value="POR02055.1"/>
    <property type="molecule type" value="Genomic_DNA"/>
</dbReference>
<reference evidence="4" key="1">
    <citation type="submission" date="2015-12" db="EMBL/GenBank/DDBJ databases">
        <authorList>
            <person name="Lodha T.D."/>
            <person name="Chintalapati S."/>
            <person name="Chintalapati V.R."/>
            <person name="Sravanthi T."/>
        </authorList>
    </citation>
    <scope>NUCLEOTIDE SEQUENCE [LARGE SCALE GENOMIC DNA]</scope>
    <source>
        <strain evidence="4">JC133</strain>
    </source>
</reference>
<dbReference type="AlphaFoldDB" id="A0A2S4JRB0"/>
<feature type="domain" description="Pyruvate phosphate dikinase AMP/ATP-binding" evidence="2">
    <location>
        <begin position="333"/>
        <end position="706"/>
    </location>
</feature>
<dbReference type="SUPFAM" id="SSF56059">
    <property type="entry name" value="Glutathione synthetase ATP-binding domain-like"/>
    <property type="match status" value="1"/>
</dbReference>
<evidence type="ECO:0000256" key="1">
    <source>
        <dbReference type="SAM" id="MobiDB-lite"/>
    </source>
</evidence>
<keyword evidence="4" id="KW-1185">Reference proteome</keyword>
<organism evidence="3 4">
    <name type="scientific">Alkalispirochaeta sphaeroplastigenens</name>
    <dbReference type="NCBI Taxonomy" id="1187066"/>
    <lineage>
        <taxon>Bacteria</taxon>
        <taxon>Pseudomonadati</taxon>
        <taxon>Spirochaetota</taxon>
        <taxon>Spirochaetia</taxon>
        <taxon>Spirochaetales</taxon>
        <taxon>Spirochaetaceae</taxon>
        <taxon>Alkalispirochaeta</taxon>
    </lineage>
</organism>
<dbReference type="InterPro" id="IPR002192">
    <property type="entry name" value="PPDK_AMP/ATP-bd"/>
</dbReference>
<name>A0A2S4JRB0_9SPIO</name>
<accession>A0A2S4JRB0</accession>
<gene>
    <name evidence="3" type="ORF">AU468_07325</name>
</gene>
<evidence type="ECO:0000259" key="2">
    <source>
        <dbReference type="Pfam" id="PF01326"/>
    </source>
</evidence>
<protein>
    <recommendedName>
        <fullName evidence="2">Pyruvate phosphate dikinase AMP/ATP-binding domain-containing protein</fullName>
    </recommendedName>
</protein>
<dbReference type="GO" id="GO:0005524">
    <property type="term" value="F:ATP binding"/>
    <property type="evidence" value="ECO:0007669"/>
    <property type="project" value="InterPro"/>
</dbReference>
<comment type="caution">
    <text evidence="3">The sequence shown here is derived from an EMBL/GenBank/DDBJ whole genome shotgun (WGS) entry which is preliminary data.</text>
</comment>
<dbReference type="Proteomes" id="UP000237350">
    <property type="component" value="Unassembled WGS sequence"/>
</dbReference>
<dbReference type="GO" id="GO:0016301">
    <property type="term" value="F:kinase activity"/>
    <property type="evidence" value="ECO:0007669"/>
    <property type="project" value="InterPro"/>
</dbReference>